<dbReference type="InterPro" id="IPR013783">
    <property type="entry name" value="Ig-like_fold"/>
</dbReference>
<dbReference type="InterPro" id="IPR007110">
    <property type="entry name" value="Ig-like_dom"/>
</dbReference>
<keyword evidence="1" id="KW-0812">Transmembrane</keyword>
<dbReference type="InterPro" id="IPR036179">
    <property type="entry name" value="Ig-like_dom_sf"/>
</dbReference>
<dbReference type="EMBL" id="AZBU02000001">
    <property type="protein sequence ID" value="TMS36023.1"/>
    <property type="molecule type" value="Genomic_DNA"/>
</dbReference>
<dbReference type="STRING" id="34508.A0A4V6I7P5"/>
<dbReference type="SUPFAM" id="SSF48726">
    <property type="entry name" value="Immunoglobulin"/>
    <property type="match status" value="1"/>
</dbReference>
<reference evidence="3 4" key="2">
    <citation type="journal article" date="2019" name="G3 (Bethesda)">
        <title>Hybrid Assembly of the Genome of the Entomopathogenic Nematode Steinernema carpocapsae Identifies the X-Chromosome.</title>
        <authorList>
            <person name="Serra L."/>
            <person name="Macchietto M."/>
            <person name="Macias-Munoz A."/>
            <person name="McGill C.J."/>
            <person name="Rodriguez I.M."/>
            <person name="Rodriguez B."/>
            <person name="Murad R."/>
            <person name="Mortazavi A."/>
        </authorList>
    </citation>
    <scope>NUCLEOTIDE SEQUENCE [LARGE SCALE GENOMIC DNA]</scope>
    <source>
        <strain evidence="3 4">ALL</strain>
    </source>
</reference>
<dbReference type="SUPFAM" id="SSF49265">
    <property type="entry name" value="Fibronectin type III"/>
    <property type="match status" value="1"/>
</dbReference>
<proteinExistence type="predicted"/>
<feature type="transmembrane region" description="Helical" evidence="1">
    <location>
        <begin position="256"/>
        <end position="279"/>
    </location>
</feature>
<dbReference type="Gene3D" id="2.60.40.10">
    <property type="entry name" value="Immunoglobulins"/>
    <property type="match status" value="2"/>
</dbReference>
<evidence type="ECO:0000259" key="2">
    <source>
        <dbReference type="PROSITE" id="PS50835"/>
    </source>
</evidence>
<dbReference type="InterPro" id="IPR003961">
    <property type="entry name" value="FN3_dom"/>
</dbReference>
<dbReference type="CDD" id="cd00063">
    <property type="entry name" value="FN3"/>
    <property type="match status" value="1"/>
</dbReference>
<reference evidence="3 4" key="1">
    <citation type="journal article" date="2015" name="Genome Biol.">
        <title>Comparative genomics of Steinernema reveals deeply conserved gene regulatory networks.</title>
        <authorList>
            <person name="Dillman A.R."/>
            <person name="Macchietto M."/>
            <person name="Porter C.F."/>
            <person name="Rogers A."/>
            <person name="Williams B."/>
            <person name="Antoshechkin I."/>
            <person name="Lee M.M."/>
            <person name="Goodwin Z."/>
            <person name="Lu X."/>
            <person name="Lewis E.E."/>
            <person name="Goodrich-Blair H."/>
            <person name="Stock S.P."/>
            <person name="Adams B.J."/>
            <person name="Sternberg P.W."/>
            <person name="Mortazavi A."/>
        </authorList>
    </citation>
    <scope>NUCLEOTIDE SEQUENCE [LARGE SCALE GENOMIC DNA]</scope>
    <source>
        <strain evidence="3 4">ALL</strain>
    </source>
</reference>
<keyword evidence="1" id="KW-1133">Transmembrane helix</keyword>
<dbReference type="OrthoDB" id="5857426at2759"/>
<keyword evidence="1" id="KW-0472">Membrane</keyword>
<sequence>MSVLVIRNVDETDYGEYVCEASNKHGTSEFSINLEGEKLPEVPRRLGVLKVGTSWIQVGWLPSVRDSEEHHYELEYRSGRNFGGLTAPWTSISIYPSNVSRVAQLNIEDGHSIYVYRSHNFTFLPPLSLLRFRLRVVTSSGFSEWTPLRSKSTLDVDVDEELPAPSIVEFNHNGGNVTIETAGKVSCYMIYTGRSDSVSSPFVWSGVGCFEQSSFYLFPTIHGGHFSIRSCIRREPFLCSNATDYHVNNDSGSSHAGVLIAVTVLVPLVMVAALGALLFTCCRRDFFLKPYKADLDDGIRREEIPKLSMPKVETKNTVEHGSQADSGVFTLRSAQEFPNNCPLSV</sequence>
<evidence type="ECO:0000313" key="4">
    <source>
        <dbReference type="Proteomes" id="UP000298663"/>
    </source>
</evidence>
<name>A0A4V6I7P5_STECR</name>
<organism evidence="3 4">
    <name type="scientific">Steinernema carpocapsae</name>
    <name type="common">Entomopathogenic nematode</name>
    <dbReference type="NCBI Taxonomy" id="34508"/>
    <lineage>
        <taxon>Eukaryota</taxon>
        <taxon>Metazoa</taxon>
        <taxon>Ecdysozoa</taxon>
        <taxon>Nematoda</taxon>
        <taxon>Chromadorea</taxon>
        <taxon>Rhabditida</taxon>
        <taxon>Tylenchina</taxon>
        <taxon>Panagrolaimomorpha</taxon>
        <taxon>Strongyloidoidea</taxon>
        <taxon>Steinernematidae</taxon>
        <taxon>Steinernema</taxon>
    </lineage>
</organism>
<dbReference type="InterPro" id="IPR036116">
    <property type="entry name" value="FN3_sf"/>
</dbReference>
<feature type="domain" description="Ig-like" evidence="2">
    <location>
        <begin position="1"/>
        <end position="35"/>
    </location>
</feature>
<evidence type="ECO:0000256" key="1">
    <source>
        <dbReference type="SAM" id="Phobius"/>
    </source>
</evidence>
<dbReference type="EMBL" id="CM016762">
    <property type="protein sequence ID" value="TMS36023.1"/>
    <property type="molecule type" value="Genomic_DNA"/>
</dbReference>
<dbReference type="PROSITE" id="PS50835">
    <property type="entry name" value="IG_LIKE"/>
    <property type="match status" value="1"/>
</dbReference>
<dbReference type="AlphaFoldDB" id="A0A4V6I7P5"/>
<evidence type="ECO:0000313" key="3">
    <source>
        <dbReference type="EMBL" id="TMS36023.1"/>
    </source>
</evidence>
<keyword evidence="4" id="KW-1185">Reference proteome</keyword>
<dbReference type="Proteomes" id="UP000298663">
    <property type="component" value="Chromosome X"/>
</dbReference>
<comment type="caution">
    <text evidence="3">The sequence shown here is derived from an EMBL/GenBank/DDBJ whole genome shotgun (WGS) entry which is preliminary data.</text>
</comment>
<protein>
    <recommendedName>
        <fullName evidence="2">Ig-like domain-containing protein</fullName>
    </recommendedName>
</protein>
<gene>
    <name evidence="3" type="ORF">L596_003291</name>
</gene>
<accession>A0A4V6I7P5</accession>